<keyword evidence="5" id="KW-0175">Coiled coil</keyword>
<dbReference type="GO" id="GO:0008360">
    <property type="term" value="P:regulation of cell shape"/>
    <property type="evidence" value="ECO:0007669"/>
    <property type="project" value="UniProtKB-KW"/>
</dbReference>
<evidence type="ECO:0000256" key="5">
    <source>
        <dbReference type="SAM" id="Coils"/>
    </source>
</evidence>
<proteinExistence type="inferred from homology"/>
<dbReference type="InterPro" id="IPR042175">
    <property type="entry name" value="Cell/Rod_MreC_2"/>
</dbReference>
<evidence type="ECO:0000256" key="3">
    <source>
        <dbReference type="ARBA" id="ARBA00022960"/>
    </source>
</evidence>
<sequence length="258" mass="28904">MLIITIIFLILIAFTAQGRERLSKGESFVSRAVVPVQKTLYSITYHIKNFFGSITEVSSLRDTNEKLQKEIIELKKNQVELETLKSENERLKKLLNFQKKNSQYNYITAEIVSIDPEVWFDVFIIDKGFSDGIQKNMPICVEEGLVGKVIEVGENTSKILAISDTGNMVNGEIARTGDYIRIQGNGNSTLEGYVDPDVQLIPGDMIITSGLGNVFPENLIIGEVKSIEKQPGMLEKKVNIVPAVDLKQLKEVLILKKK</sequence>
<protein>
    <recommendedName>
        <fullName evidence="2">Cell shape-determining protein MreC</fullName>
    </recommendedName>
    <alternativeName>
        <fullName evidence="4">Cell shape protein MreC</fullName>
    </alternativeName>
</protein>
<dbReference type="EMBL" id="FUWV01000001">
    <property type="protein sequence ID" value="SJZ39033.1"/>
    <property type="molecule type" value="Genomic_DNA"/>
</dbReference>
<dbReference type="InterPro" id="IPR007221">
    <property type="entry name" value="MreC"/>
</dbReference>
<dbReference type="PIRSF" id="PIRSF038471">
    <property type="entry name" value="MreC"/>
    <property type="match status" value="1"/>
</dbReference>
<dbReference type="Gene3D" id="2.40.10.350">
    <property type="entry name" value="Rod shape-determining protein MreC, domain 2"/>
    <property type="match status" value="1"/>
</dbReference>
<gene>
    <name evidence="7" type="ORF">SAMN02745973_00435</name>
</gene>
<dbReference type="AlphaFoldDB" id="A0A1T4K9P3"/>
<keyword evidence="8" id="KW-1185">Reference proteome</keyword>
<comment type="similarity">
    <text evidence="1">Belongs to the MreC family.</text>
</comment>
<dbReference type="Gene3D" id="2.40.10.340">
    <property type="entry name" value="Rod shape-determining protein MreC, domain 1"/>
    <property type="match status" value="1"/>
</dbReference>
<evidence type="ECO:0000256" key="1">
    <source>
        <dbReference type="ARBA" id="ARBA00009369"/>
    </source>
</evidence>
<name>A0A1T4K9P3_9FIRM</name>
<feature type="domain" description="Rod shape-determining protein MreC beta-barrel core" evidence="6">
    <location>
        <begin position="111"/>
        <end position="256"/>
    </location>
</feature>
<accession>A0A1T4K9P3</accession>
<evidence type="ECO:0000313" key="7">
    <source>
        <dbReference type="EMBL" id="SJZ39033.1"/>
    </source>
</evidence>
<organism evidence="7 8">
    <name type="scientific">Garciella nitratireducens DSM 15102</name>
    <dbReference type="NCBI Taxonomy" id="1121911"/>
    <lineage>
        <taxon>Bacteria</taxon>
        <taxon>Bacillati</taxon>
        <taxon>Bacillota</taxon>
        <taxon>Clostridia</taxon>
        <taxon>Eubacteriales</taxon>
        <taxon>Eubacteriaceae</taxon>
        <taxon>Garciella</taxon>
    </lineage>
</organism>
<evidence type="ECO:0000256" key="2">
    <source>
        <dbReference type="ARBA" id="ARBA00013855"/>
    </source>
</evidence>
<keyword evidence="3" id="KW-0133">Cell shape</keyword>
<dbReference type="Pfam" id="PF04085">
    <property type="entry name" value="MreC"/>
    <property type="match status" value="1"/>
</dbReference>
<evidence type="ECO:0000259" key="6">
    <source>
        <dbReference type="Pfam" id="PF04085"/>
    </source>
</evidence>
<reference evidence="7 8" key="1">
    <citation type="submission" date="2017-02" db="EMBL/GenBank/DDBJ databases">
        <authorList>
            <person name="Peterson S.W."/>
        </authorList>
    </citation>
    <scope>NUCLEOTIDE SEQUENCE [LARGE SCALE GENOMIC DNA]</scope>
    <source>
        <strain evidence="7 8">DSM 15102</strain>
    </source>
</reference>
<dbReference type="PANTHER" id="PTHR34138">
    <property type="entry name" value="CELL SHAPE-DETERMINING PROTEIN MREC"/>
    <property type="match status" value="1"/>
</dbReference>
<dbReference type="PANTHER" id="PTHR34138:SF1">
    <property type="entry name" value="CELL SHAPE-DETERMINING PROTEIN MREC"/>
    <property type="match status" value="1"/>
</dbReference>
<dbReference type="GO" id="GO:0005886">
    <property type="term" value="C:plasma membrane"/>
    <property type="evidence" value="ECO:0007669"/>
    <property type="project" value="TreeGrafter"/>
</dbReference>
<evidence type="ECO:0000313" key="8">
    <source>
        <dbReference type="Proteomes" id="UP000196365"/>
    </source>
</evidence>
<feature type="coiled-coil region" evidence="5">
    <location>
        <begin position="57"/>
        <end position="101"/>
    </location>
</feature>
<dbReference type="InterPro" id="IPR042177">
    <property type="entry name" value="Cell/Rod_1"/>
</dbReference>
<dbReference type="OrthoDB" id="9792313at2"/>
<dbReference type="NCBIfam" id="TIGR00219">
    <property type="entry name" value="mreC"/>
    <property type="match status" value="1"/>
</dbReference>
<evidence type="ECO:0000256" key="4">
    <source>
        <dbReference type="ARBA" id="ARBA00032089"/>
    </source>
</evidence>
<dbReference type="InterPro" id="IPR055342">
    <property type="entry name" value="MreC_beta-barrel_core"/>
</dbReference>
<dbReference type="Proteomes" id="UP000196365">
    <property type="component" value="Unassembled WGS sequence"/>
</dbReference>